<sequence>MTAGGIDVSGDGSGQVPGTDGNPSRKNGGALAVETPKGALAACDASGYRGIGGTTNGDPGGVGGGLDCVKDGDAHGAGASALCASLGENSEEMGDDQALGDDSQLLGGARFTMGDNSFDLGNIHVASKDSSGFEGGWANSLGDTTGTGFDSGKLSDDDRLGNSLGMLGGAKRKGNEAGIDPLGALGTSFGLGDASLGAESGLGTAR</sequence>
<gene>
    <name evidence="2" type="ORF">ILEXP_LOCUS4920</name>
</gene>
<dbReference type="EMBL" id="CAUOFW020000839">
    <property type="protein sequence ID" value="CAK9137874.1"/>
    <property type="molecule type" value="Genomic_DNA"/>
</dbReference>
<evidence type="ECO:0000313" key="3">
    <source>
        <dbReference type="Proteomes" id="UP001642360"/>
    </source>
</evidence>
<comment type="caution">
    <text evidence="2">The sequence shown here is derived from an EMBL/GenBank/DDBJ whole genome shotgun (WGS) entry which is preliminary data.</text>
</comment>
<organism evidence="2 3">
    <name type="scientific">Ilex paraguariensis</name>
    <name type="common">yerba mate</name>
    <dbReference type="NCBI Taxonomy" id="185542"/>
    <lineage>
        <taxon>Eukaryota</taxon>
        <taxon>Viridiplantae</taxon>
        <taxon>Streptophyta</taxon>
        <taxon>Embryophyta</taxon>
        <taxon>Tracheophyta</taxon>
        <taxon>Spermatophyta</taxon>
        <taxon>Magnoliopsida</taxon>
        <taxon>eudicotyledons</taxon>
        <taxon>Gunneridae</taxon>
        <taxon>Pentapetalae</taxon>
        <taxon>asterids</taxon>
        <taxon>campanulids</taxon>
        <taxon>Aquifoliales</taxon>
        <taxon>Aquifoliaceae</taxon>
        <taxon>Ilex</taxon>
    </lineage>
</organism>
<evidence type="ECO:0000313" key="2">
    <source>
        <dbReference type="EMBL" id="CAK9137874.1"/>
    </source>
</evidence>
<dbReference type="AlphaFoldDB" id="A0ABC8R4M6"/>
<protein>
    <submittedName>
        <fullName evidence="2">Uncharacterized protein</fullName>
    </submittedName>
</protein>
<evidence type="ECO:0000256" key="1">
    <source>
        <dbReference type="SAM" id="MobiDB-lite"/>
    </source>
</evidence>
<proteinExistence type="predicted"/>
<dbReference type="Proteomes" id="UP001642360">
    <property type="component" value="Unassembled WGS sequence"/>
</dbReference>
<name>A0ABC8R4M6_9AQUA</name>
<reference evidence="2 3" key="1">
    <citation type="submission" date="2024-02" db="EMBL/GenBank/DDBJ databases">
        <authorList>
            <person name="Vignale AGUSTIN F."/>
            <person name="Sosa J E."/>
            <person name="Modenutti C."/>
        </authorList>
    </citation>
    <scope>NUCLEOTIDE SEQUENCE [LARGE SCALE GENOMIC DNA]</scope>
</reference>
<keyword evidence="3" id="KW-1185">Reference proteome</keyword>
<accession>A0ABC8R4M6</accession>
<feature type="region of interest" description="Disordered" evidence="1">
    <location>
        <begin position="1"/>
        <end position="33"/>
    </location>
</feature>